<evidence type="ECO:0000313" key="3">
    <source>
        <dbReference type="Proteomes" id="UP000266841"/>
    </source>
</evidence>
<keyword evidence="3" id="KW-1185">Reference proteome</keyword>
<dbReference type="AlphaFoldDB" id="K0T267"/>
<feature type="non-terminal residue" evidence="2">
    <location>
        <position position="1"/>
    </location>
</feature>
<evidence type="ECO:0000313" key="2">
    <source>
        <dbReference type="EMBL" id="EJK67386.1"/>
    </source>
</evidence>
<evidence type="ECO:0000256" key="1">
    <source>
        <dbReference type="SAM" id="MobiDB-lite"/>
    </source>
</evidence>
<comment type="caution">
    <text evidence="2">The sequence shown here is derived from an EMBL/GenBank/DDBJ whole genome shotgun (WGS) entry which is preliminary data.</text>
</comment>
<reference evidence="2 3" key="1">
    <citation type="journal article" date="2012" name="Genome Biol.">
        <title>Genome and low-iron response of an oceanic diatom adapted to chronic iron limitation.</title>
        <authorList>
            <person name="Lommer M."/>
            <person name="Specht M."/>
            <person name="Roy A.S."/>
            <person name="Kraemer L."/>
            <person name="Andreson R."/>
            <person name="Gutowska M.A."/>
            <person name="Wolf J."/>
            <person name="Bergner S.V."/>
            <person name="Schilhabel M.B."/>
            <person name="Klostermeier U.C."/>
            <person name="Beiko R.G."/>
            <person name="Rosenstiel P."/>
            <person name="Hippler M."/>
            <person name="Laroche J."/>
        </authorList>
    </citation>
    <scope>NUCLEOTIDE SEQUENCE [LARGE SCALE GENOMIC DNA]</scope>
    <source>
        <strain evidence="2 3">CCMP1005</strain>
    </source>
</reference>
<dbReference type="Proteomes" id="UP000266841">
    <property type="component" value="Unassembled WGS sequence"/>
</dbReference>
<dbReference type="EMBL" id="AGNL01013203">
    <property type="protein sequence ID" value="EJK67386.1"/>
    <property type="molecule type" value="Genomic_DNA"/>
</dbReference>
<organism evidence="2 3">
    <name type="scientific">Thalassiosira oceanica</name>
    <name type="common">Marine diatom</name>
    <dbReference type="NCBI Taxonomy" id="159749"/>
    <lineage>
        <taxon>Eukaryota</taxon>
        <taxon>Sar</taxon>
        <taxon>Stramenopiles</taxon>
        <taxon>Ochrophyta</taxon>
        <taxon>Bacillariophyta</taxon>
        <taxon>Coscinodiscophyceae</taxon>
        <taxon>Thalassiosirophycidae</taxon>
        <taxon>Thalassiosirales</taxon>
        <taxon>Thalassiosiraceae</taxon>
        <taxon>Thalassiosira</taxon>
    </lineage>
</organism>
<accession>K0T267</accession>
<proteinExistence type="predicted"/>
<gene>
    <name evidence="2" type="ORF">THAOC_11589</name>
</gene>
<feature type="region of interest" description="Disordered" evidence="1">
    <location>
        <begin position="16"/>
        <end position="43"/>
    </location>
</feature>
<name>K0T267_THAOC</name>
<sequence>LISRWPPASSILRAQSKHHGRWAGLGSRSSPQPSAGGAMCQHAPPLLSALPSDNCGGSKDSERDMDSSNHYLREMLDVNGKAGGDRGDEVMATVCRLGSGPIPTPARRACLCCLTLAACGAAALDPTQEGGEEPTALGGRAN</sequence>
<protein>
    <submittedName>
        <fullName evidence="2">Uncharacterized protein</fullName>
    </submittedName>
</protein>